<sequence length="82" mass="9170">MSSEKSKRPELFIDNQRFDWNEGIITGAELRELGSLPDDVEIFWKVPDQPDVPVENDTIIDLTEHPGPDRFSTQSVGSQAGA</sequence>
<dbReference type="OrthoDB" id="7445930at2"/>
<name>A0A557RX06_9GAMM</name>
<gene>
    <name evidence="3" type="ORF">FHP88_17785</name>
</gene>
<protein>
    <recommendedName>
        <fullName evidence="2">Multi-ubiquitin domain-containing protein</fullName>
    </recommendedName>
</protein>
<dbReference type="RefSeq" id="WP_144360447.1">
    <property type="nucleotide sequence ID" value="NZ_VMNH01000030.1"/>
</dbReference>
<dbReference type="Proteomes" id="UP000316649">
    <property type="component" value="Unassembled WGS sequence"/>
</dbReference>
<keyword evidence="4" id="KW-1185">Reference proteome</keyword>
<dbReference type="InterPro" id="IPR027802">
    <property type="entry name" value="Multi-ubiquitin_dom"/>
</dbReference>
<proteinExistence type="predicted"/>
<dbReference type="Pfam" id="PF14452">
    <property type="entry name" value="Multi_ubiq"/>
    <property type="match status" value="1"/>
</dbReference>
<organism evidence="3 4">
    <name type="scientific">Sedimenticola selenatireducens</name>
    <dbReference type="NCBI Taxonomy" id="191960"/>
    <lineage>
        <taxon>Bacteria</taxon>
        <taxon>Pseudomonadati</taxon>
        <taxon>Pseudomonadota</taxon>
        <taxon>Gammaproteobacteria</taxon>
        <taxon>Chromatiales</taxon>
        <taxon>Sedimenticolaceae</taxon>
        <taxon>Sedimenticola</taxon>
    </lineage>
</organism>
<evidence type="ECO:0000313" key="4">
    <source>
        <dbReference type="Proteomes" id="UP000316649"/>
    </source>
</evidence>
<evidence type="ECO:0000256" key="1">
    <source>
        <dbReference type="SAM" id="MobiDB-lite"/>
    </source>
</evidence>
<feature type="region of interest" description="Disordered" evidence="1">
    <location>
        <begin position="62"/>
        <end position="82"/>
    </location>
</feature>
<evidence type="ECO:0000313" key="3">
    <source>
        <dbReference type="EMBL" id="TVO69710.1"/>
    </source>
</evidence>
<reference evidence="3 4" key="1">
    <citation type="submission" date="2019-07" db="EMBL/GenBank/DDBJ databases">
        <title>The pathways for chlorine oxyanion respiration interact through the shared metabolite chlorate.</title>
        <authorList>
            <person name="Barnum T.P."/>
            <person name="Cheng Y."/>
            <person name="Hill K.A."/>
            <person name="Lucas L.N."/>
            <person name="Carlson H.K."/>
            <person name="Coates J.D."/>
        </authorList>
    </citation>
    <scope>NUCLEOTIDE SEQUENCE [LARGE SCALE GENOMIC DNA]</scope>
    <source>
        <strain evidence="3 4">BK-1</strain>
    </source>
</reference>
<dbReference type="EMBL" id="VMNH01000030">
    <property type="protein sequence ID" value="TVO69710.1"/>
    <property type="molecule type" value="Genomic_DNA"/>
</dbReference>
<feature type="compositionally biased region" description="Polar residues" evidence="1">
    <location>
        <begin position="71"/>
        <end position="82"/>
    </location>
</feature>
<comment type="caution">
    <text evidence="3">The sequence shown here is derived from an EMBL/GenBank/DDBJ whole genome shotgun (WGS) entry which is preliminary data.</text>
</comment>
<dbReference type="AlphaFoldDB" id="A0A557RX06"/>
<feature type="domain" description="Multi-ubiquitin" evidence="2">
    <location>
        <begin position="11"/>
        <end position="72"/>
    </location>
</feature>
<evidence type="ECO:0000259" key="2">
    <source>
        <dbReference type="Pfam" id="PF14452"/>
    </source>
</evidence>
<accession>A0A557RX06</accession>